<sequence>MRLTAKVVVPVTALVLAAGAGTAYHLSGGPKTGTGSASGTQQVAVPGRVAQAYVGSSNDPATWRLPVEAYIPTAEQARLVTTTRDQLIDTCMSTAGYDDWEPAPELPELGGKTLTDWRYGIHDARLTAERGYHPAEAEQKAYDEAMEAGAVDESGADDATLRGCVAKADGKVPDPQPPAVVQEISGAAFEKSQKTPEVTAVFAKWSSCMKDKGYDSYKQPLDASDDPRFANPDKVTAQEIATARADISCRDRYGVARTWFDAESKIQRAEIAKHMDEFDDVAAATREAITKAKAA</sequence>
<feature type="signal peptide" evidence="1">
    <location>
        <begin position="1"/>
        <end position="20"/>
    </location>
</feature>
<reference evidence="2 3" key="1">
    <citation type="submission" date="2024-06" db="EMBL/GenBank/DDBJ databases">
        <title>The Natural Products Discovery Center: Release of the First 8490 Sequenced Strains for Exploring Actinobacteria Biosynthetic Diversity.</title>
        <authorList>
            <person name="Kalkreuter E."/>
            <person name="Kautsar S.A."/>
            <person name="Yang D."/>
            <person name="Bader C.D."/>
            <person name="Teijaro C.N."/>
            <person name="Fluegel L."/>
            <person name="Davis C.M."/>
            <person name="Simpson J.R."/>
            <person name="Lauterbach L."/>
            <person name="Steele A.D."/>
            <person name="Gui C."/>
            <person name="Meng S."/>
            <person name="Li G."/>
            <person name="Viehrig K."/>
            <person name="Ye F."/>
            <person name="Su P."/>
            <person name="Kiefer A.F."/>
            <person name="Nichols A."/>
            <person name="Cepeda A.J."/>
            <person name="Yan W."/>
            <person name="Fan B."/>
            <person name="Jiang Y."/>
            <person name="Adhikari A."/>
            <person name="Zheng C.-J."/>
            <person name="Schuster L."/>
            <person name="Cowan T.M."/>
            <person name="Smanski M.J."/>
            <person name="Chevrette M.G."/>
            <person name="De Carvalho L.P.S."/>
            <person name="Shen B."/>
        </authorList>
    </citation>
    <scope>NUCLEOTIDE SEQUENCE [LARGE SCALE GENOMIC DNA]</scope>
    <source>
        <strain evidence="2 3">NPDC047833</strain>
    </source>
</reference>
<dbReference type="RefSeq" id="WP_359783629.1">
    <property type="nucleotide sequence ID" value="NZ_JBEYRR010000016.1"/>
</dbReference>
<keyword evidence="3" id="KW-1185">Reference proteome</keyword>
<evidence type="ECO:0000313" key="2">
    <source>
        <dbReference type="EMBL" id="MEW2367541.1"/>
    </source>
</evidence>
<evidence type="ECO:0000313" key="3">
    <source>
        <dbReference type="Proteomes" id="UP001553843"/>
    </source>
</evidence>
<gene>
    <name evidence="2" type="ORF">AB0887_37130</name>
</gene>
<dbReference type="Proteomes" id="UP001553843">
    <property type="component" value="Unassembled WGS sequence"/>
</dbReference>
<accession>A0ABV3M764</accession>
<feature type="chain" id="PRO_5045100237" description="Secreted protein" evidence="1">
    <location>
        <begin position="21"/>
        <end position="295"/>
    </location>
</feature>
<keyword evidence="1" id="KW-0732">Signal</keyword>
<dbReference type="EMBL" id="JBEYRS010000027">
    <property type="protein sequence ID" value="MEW2367541.1"/>
    <property type="molecule type" value="Genomic_DNA"/>
</dbReference>
<organism evidence="2 3">
    <name type="scientific">Streptomyces huasconensis</name>
    <dbReference type="NCBI Taxonomy" id="1854574"/>
    <lineage>
        <taxon>Bacteria</taxon>
        <taxon>Bacillati</taxon>
        <taxon>Actinomycetota</taxon>
        <taxon>Actinomycetes</taxon>
        <taxon>Kitasatosporales</taxon>
        <taxon>Streptomycetaceae</taxon>
        <taxon>Streptomyces</taxon>
    </lineage>
</organism>
<comment type="caution">
    <text evidence="2">The sequence shown here is derived from an EMBL/GenBank/DDBJ whole genome shotgun (WGS) entry which is preliminary data.</text>
</comment>
<protein>
    <recommendedName>
        <fullName evidence="4">Secreted protein</fullName>
    </recommendedName>
</protein>
<name>A0ABV3M764_9ACTN</name>
<proteinExistence type="predicted"/>
<evidence type="ECO:0000256" key="1">
    <source>
        <dbReference type="SAM" id="SignalP"/>
    </source>
</evidence>
<evidence type="ECO:0008006" key="4">
    <source>
        <dbReference type="Google" id="ProtNLM"/>
    </source>
</evidence>